<feature type="transmembrane region" description="Helical" evidence="1">
    <location>
        <begin position="86"/>
        <end position="105"/>
    </location>
</feature>
<dbReference type="KEGG" id="ial:IALB_0550"/>
<feature type="transmembrane region" description="Helical" evidence="1">
    <location>
        <begin position="112"/>
        <end position="132"/>
    </location>
</feature>
<feature type="transmembrane region" description="Helical" evidence="1">
    <location>
        <begin position="277"/>
        <end position="296"/>
    </location>
</feature>
<feature type="transmembrane region" description="Helical" evidence="1">
    <location>
        <begin position="12"/>
        <end position="33"/>
    </location>
</feature>
<keyword evidence="1" id="KW-0472">Membrane</keyword>
<feature type="transmembrane region" description="Helical" evidence="1">
    <location>
        <begin position="162"/>
        <end position="187"/>
    </location>
</feature>
<feature type="transmembrane region" description="Helical" evidence="1">
    <location>
        <begin position="252"/>
        <end position="271"/>
    </location>
</feature>
<evidence type="ECO:0000313" key="3">
    <source>
        <dbReference type="Proteomes" id="UP000007394"/>
    </source>
</evidence>
<gene>
    <name evidence="2" type="ordered locus">IALB_0550</name>
</gene>
<keyword evidence="1" id="KW-1133">Transmembrane helix</keyword>
<proteinExistence type="predicted"/>
<dbReference type="HOGENOM" id="CLU_522507_0_0_10"/>
<evidence type="ECO:0008006" key="4">
    <source>
        <dbReference type="Google" id="ProtNLM"/>
    </source>
</evidence>
<keyword evidence="3" id="KW-1185">Reference proteome</keyword>
<dbReference type="EMBL" id="CP003418">
    <property type="protein sequence ID" value="AFH48262.1"/>
    <property type="molecule type" value="Genomic_DNA"/>
</dbReference>
<reference evidence="2 3" key="1">
    <citation type="journal article" date="2012" name="Front. Microbiol.">
        <title>Complete genome of Ignavibacterium album, a metabolically versatile, flagellated, facultative anaerobe from the phylum Chlorobi.</title>
        <authorList>
            <person name="Liu Z."/>
            <person name="Frigaard N.-U."/>
            <person name="Vogl K."/>
            <person name="Iino T."/>
            <person name="Ohkuma M."/>
            <person name="Overmann J."/>
            <person name="Bryant D.A."/>
        </authorList>
    </citation>
    <scope>NUCLEOTIDE SEQUENCE [LARGE SCALE GENOMIC DNA]</scope>
    <source>
        <strain evidence="3">DSM 19864 / JCM 16511 / NBRC 101810 / Mat9-16</strain>
    </source>
</reference>
<organism evidence="2 3">
    <name type="scientific">Ignavibacterium album (strain DSM 19864 / JCM 16511 / NBRC 101810 / Mat9-16)</name>
    <dbReference type="NCBI Taxonomy" id="945713"/>
    <lineage>
        <taxon>Bacteria</taxon>
        <taxon>Pseudomonadati</taxon>
        <taxon>Ignavibacteriota</taxon>
        <taxon>Ignavibacteria</taxon>
        <taxon>Ignavibacteriales</taxon>
        <taxon>Ignavibacteriaceae</taxon>
        <taxon>Ignavibacterium</taxon>
    </lineage>
</organism>
<sequence>MKFETKNNLWDYYKILIGFSLLIYFILLLKTAWLCDDAYITFRTVDNFVNGYGLRWNIAERVQTYTHPLWMFIVTIFYFFTKEAFFTSIILSIAISIITVYLILFKFRSSPLNKLIIILPILLSKALIDFSTSGLENSLSHLLFIVLMLVYLNNYNLNRRKFLIGLLSALILLNRMDYIFILIPIIIPELYKNSPKDVSNFIIGFLPFVIWEIFSLFYYGFPFPNTAYAKLSTGIPRSELIKEGLYYFKESFALDPITLTTIFVSFILLVIKKNIKLFPIGLGILFYLGYIIFIGGDFMADRFFTTPFVLSLVILSFIDFSKKLEIILVLILFLLFGSISIYRTINFKQFYLWDNVIKIDSKTVVDERKFYYQGSNLWDALKGIEMPNFQWVEIGKELKQGNTKYLLTENIGFQGYFAGHKCFLLDKLGLSDPLLSRLPSEKGWRIGHYNRFIPAGYLATLASDSNLIVDPDLSEYYKKLNIITRGELFSVERLYEIFYMNIGKYDYLIKKYILKKKSLTK</sequence>
<dbReference type="eggNOG" id="COG1807">
    <property type="taxonomic scope" value="Bacteria"/>
</dbReference>
<dbReference type="STRING" id="945713.IALB_0550"/>
<evidence type="ECO:0000256" key="1">
    <source>
        <dbReference type="SAM" id="Phobius"/>
    </source>
</evidence>
<feature type="transmembrane region" description="Helical" evidence="1">
    <location>
        <begin position="326"/>
        <end position="345"/>
    </location>
</feature>
<name>I0AH05_IGNAJ</name>
<feature type="transmembrane region" description="Helical" evidence="1">
    <location>
        <begin position="199"/>
        <end position="221"/>
    </location>
</feature>
<keyword evidence="1" id="KW-0812">Transmembrane</keyword>
<accession>I0AH05</accession>
<feature type="transmembrane region" description="Helical" evidence="1">
    <location>
        <begin position="303"/>
        <end position="320"/>
    </location>
</feature>
<dbReference type="Proteomes" id="UP000007394">
    <property type="component" value="Chromosome"/>
</dbReference>
<dbReference type="AlphaFoldDB" id="I0AH05"/>
<dbReference type="OrthoDB" id="5498145at2"/>
<dbReference type="PATRIC" id="fig|945713.3.peg.550"/>
<evidence type="ECO:0000313" key="2">
    <source>
        <dbReference type="EMBL" id="AFH48262.1"/>
    </source>
</evidence>
<feature type="transmembrane region" description="Helical" evidence="1">
    <location>
        <begin position="62"/>
        <end position="80"/>
    </location>
</feature>
<feature type="transmembrane region" description="Helical" evidence="1">
    <location>
        <begin position="138"/>
        <end position="155"/>
    </location>
</feature>
<protein>
    <recommendedName>
        <fullName evidence="4">Glycosyltransferase RgtA/B/C/D-like domain-containing protein</fullName>
    </recommendedName>
</protein>
<dbReference type="RefSeq" id="WP_014559420.1">
    <property type="nucleotide sequence ID" value="NC_017464.1"/>
</dbReference>